<proteinExistence type="predicted"/>
<gene>
    <name evidence="2" type="ORF">N5580_21775</name>
</gene>
<keyword evidence="3" id="KW-1185">Reference proteome</keyword>
<name>A0AAJ5QPI3_9GAMM</name>
<accession>A0AAJ5QPI3</accession>
<keyword evidence="1" id="KW-0472">Membrane</keyword>
<geneLocation type="plasmid" evidence="2 3">
    <name>pGABEKP28_2</name>
</geneLocation>
<sequence length="120" mass="13600">MSETIQILQIFLSWPAVFIICMIIMFNPIRLLLKRLAESNTAKAKLGFVEIEIGELAKKGKAAVDSINELNLIMAKTRLLELEVTKANFSMSFTGEEQLKLNGLILDLKKNIDHLEREII</sequence>
<evidence type="ECO:0000256" key="1">
    <source>
        <dbReference type="SAM" id="Phobius"/>
    </source>
</evidence>
<dbReference type="Proteomes" id="UP001211544">
    <property type="component" value="Plasmid pGABEKP28_2"/>
</dbReference>
<keyword evidence="1" id="KW-0812">Transmembrane</keyword>
<dbReference type="AlphaFoldDB" id="A0AAJ5QPI3"/>
<dbReference type="KEGG" id="kpie:N5580_21775"/>
<evidence type="ECO:0000313" key="3">
    <source>
        <dbReference type="Proteomes" id="UP001211544"/>
    </source>
</evidence>
<evidence type="ECO:0000313" key="2">
    <source>
        <dbReference type="EMBL" id="WBG93384.1"/>
    </source>
</evidence>
<dbReference type="RefSeq" id="WP_126689461.1">
    <property type="nucleotide sequence ID" value="NZ_CP104760.1"/>
</dbReference>
<dbReference type="EMBL" id="CP104760">
    <property type="protein sequence ID" value="WBG93384.1"/>
    <property type="molecule type" value="Genomic_DNA"/>
</dbReference>
<keyword evidence="2" id="KW-0614">Plasmid</keyword>
<keyword evidence="1" id="KW-1133">Transmembrane helix</keyword>
<organism evidence="2 3">
    <name type="scientific">Pantoea piersonii</name>
    <dbReference type="NCBI Taxonomy" id="2364647"/>
    <lineage>
        <taxon>Bacteria</taxon>
        <taxon>Pseudomonadati</taxon>
        <taxon>Pseudomonadota</taxon>
        <taxon>Gammaproteobacteria</taxon>
        <taxon>Enterobacterales</taxon>
        <taxon>Erwiniaceae</taxon>
        <taxon>Pantoea</taxon>
    </lineage>
</organism>
<feature type="transmembrane region" description="Helical" evidence="1">
    <location>
        <begin position="6"/>
        <end position="26"/>
    </location>
</feature>
<reference evidence="2 3" key="1">
    <citation type="journal article" date="2022" name="J Glob Antimicrob Resist">
        <title>First complete genome of a multidrug resistant strain of the novel human pathogen Kalamiella piersonii (GABEKP28) identified in human saliva.</title>
        <authorList>
            <person name="McDonagh F."/>
            <person name="Singh N.K."/>
            <person name="Venkateswaran K."/>
            <person name="Lonappan A.M."/>
            <person name="Hallahan B."/>
            <person name="Tuohy A."/>
            <person name="Burke L."/>
            <person name="Kovarova A."/>
            <person name="Miliotis G."/>
        </authorList>
    </citation>
    <scope>NUCLEOTIDE SEQUENCE [LARGE SCALE GENOMIC DNA]</scope>
    <source>
        <strain evidence="2 3">GABEKP28</strain>
    </source>
</reference>
<protein>
    <submittedName>
        <fullName evidence="2">Uncharacterized protein</fullName>
    </submittedName>
</protein>